<feature type="non-terminal residue" evidence="1">
    <location>
        <position position="78"/>
    </location>
</feature>
<name>A0A9N9EEX9_9GLOM</name>
<keyword evidence="2" id="KW-1185">Reference proteome</keyword>
<dbReference type="OrthoDB" id="10571013at2759"/>
<comment type="caution">
    <text evidence="1">The sequence shown here is derived from an EMBL/GenBank/DDBJ whole genome shotgun (WGS) entry which is preliminary data.</text>
</comment>
<dbReference type="Proteomes" id="UP000789739">
    <property type="component" value="Unassembled WGS sequence"/>
</dbReference>
<evidence type="ECO:0000313" key="2">
    <source>
        <dbReference type="Proteomes" id="UP000789739"/>
    </source>
</evidence>
<feature type="non-terminal residue" evidence="1">
    <location>
        <position position="1"/>
    </location>
</feature>
<reference evidence="1" key="1">
    <citation type="submission" date="2021-06" db="EMBL/GenBank/DDBJ databases">
        <authorList>
            <person name="Kallberg Y."/>
            <person name="Tangrot J."/>
            <person name="Rosling A."/>
        </authorList>
    </citation>
    <scope>NUCLEOTIDE SEQUENCE</scope>
    <source>
        <strain evidence="1">BR232B</strain>
    </source>
</reference>
<organism evidence="1 2">
    <name type="scientific">Paraglomus brasilianum</name>
    <dbReference type="NCBI Taxonomy" id="144538"/>
    <lineage>
        <taxon>Eukaryota</taxon>
        <taxon>Fungi</taxon>
        <taxon>Fungi incertae sedis</taxon>
        <taxon>Mucoromycota</taxon>
        <taxon>Glomeromycotina</taxon>
        <taxon>Glomeromycetes</taxon>
        <taxon>Paraglomerales</taxon>
        <taxon>Paraglomeraceae</taxon>
        <taxon>Paraglomus</taxon>
    </lineage>
</organism>
<protein>
    <submittedName>
        <fullName evidence="1">8086_t:CDS:1</fullName>
    </submittedName>
</protein>
<gene>
    <name evidence="1" type="ORF">PBRASI_LOCUS11535</name>
</gene>
<accession>A0A9N9EEX9</accession>
<dbReference type="EMBL" id="CAJVPI010005800">
    <property type="protein sequence ID" value="CAG8675707.1"/>
    <property type="molecule type" value="Genomic_DNA"/>
</dbReference>
<sequence>EKVWMQVSESAYQEHHTKYEDLFRPMMIMGDSIYNFYRSATDSGSRTGQRHLAEKEYYIYITTSSKKMRSSTMGYNSQ</sequence>
<evidence type="ECO:0000313" key="1">
    <source>
        <dbReference type="EMBL" id="CAG8675707.1"/>
    </source>
</evidence>
<proteinExistence type="predicted"/>
<dbReference type="AlphaFoldDB" id="A0A9N9EEX9"/>